<dbReference type="Proteomes" id="UP000663844">
    <property type="component" value="Unassembled WGS sequence"/>
</dbReference>
<evidence type="ECO:0000313" key="3">
    <source>
        <dbReference type="Proteomes" id="UP000663844"/>
    </source>
</evidence>
<dbReference type="EMBL" id="CAJNOG010000245">
    <property type="protein sequence ID" value="CAF1111590.1"/>
    <property type="molecule type" value="Genomic_DNA"/>
</dbReference>
<dbReference type="AlphaFoldDB" id="A0A819NJW5"/>
<dbReference type="Proteomes" id="UP000663845">
    <property type="component" value="Unassembled WGS sequence"/>
</dbReference>
<reference evidence="2" key="1">
    <citation type="submission" date="2021-02" db="EMBL/GenBank/DDBJ databases">
        <authorList>
            <person name="Nowell W R."/>
        </authorList>
    </citation>
    <scope>NUCLEOTIDE SEQUENCE</scope>
</reference>
<protein>
    <submittedName>
        <fullName evidence="2">Uncharacterized protein</fullName>
    </submittedName>
</protein>
<dbReference type="EMBL" id="CAJOAZ010003280">
    <property type="protein sequence ID" value="CAF3997423.1"/>
    <property type="molecule type" value="Genomic_DNA"/>
</dbReference>
<gene>
    <name evidence="1" type="ORF">JYZ213_LOCUS21956</name>
    <name evidence="2" type="ORF">OXD698_LOCUS29316</name>
</gene>
<sequence>MSFKLWRITKEVYDYSSSQTCNLDTLTNTEAILIWFDASITKEDPTDQYSIEQLHLSINSLAIFIDEQACLKFINQFEAKNKLLLIVSGSLGQSFIPKIEHLSQINFIYVFCGRKSYHEYWATKHEKVRGVYDVITDLCDNLNRDKQNLEIDEKTINILTTQSSSLAKFENLIHDSNQAKDDYIIPITSADIPFARTEIYLPEIEIESSDNICASETVTPIVQYKQQMEFSDTGIWPCVFMIGARRNEIFNCLHFAIGIIQYSDSIENCLDHIRNHNEDPHFIILHNPTNIPQLITLIHPHIVKVYIYCSNDRINEYDAFGRKYPTIVSVLKHIGSLTKLTLSDLASCIVDIGKRYDFKKKKRLAQARYRYAYRLHLTIQEFLNNQIEIMVALNRENSMIQ</sequence>
<evidence type="ECO:0000313" key="1">
    <source>
        <dbReference type="EMBL" id="CAF1111590.1"/>
    </source>
</evidence>
<comment type="caution">
    <text evidence="2">The sequence shown here is derived from an EMBL/GenBank/DDBJ whole genome shotgun (WGS) entry which is preliminary data.</text>
</comment>
<proteinExistence type="predicted"/>
<evidence type="ECO:0000313" key="2">
    <source>
        <dbReference type="EMBL" id="CAF3997423.1"/>
    </source>
</evidence>
<organism evidence="2 3">
    <name type="scientific">Adineta steineri</name>
    <dbReference type="NCBI Taxonomy" id="433720"/>
    <lineage>
        <taxon>Eukaryota</taxon>
        <taxon>Metazoa</taxon>
        <taxon>Spiralia</taxon>
        <taxon>Gnathifera</taxon>
        <taxon>Rotifera</taxon>
        <taxon>Eurotatoria</taxon>
        <taxon>Bdelloidea</taxon>
        <taxon>Adinetida</taxon>
        <taxon>Adinetidae</taxon>
        <taxon>Adineta</taxon>
    </lineage>
</organism>
<name>A0A819NJW5_9BILA</name>
<accession>A0A819NJW5</accession>